<reference evidence="3" key="1">
    <citation type="journal article" date="2020" name="mSystems">
        <title>Genome- and Community-Level Interaction Insights into Carbon Utilization and Element Cycling Functions of Hydrothermarchaeota in Hydrothermal Sediment.</title>
        <authorList>
            <person name="Zhou Z."/>
            <person name="Liu Y."/>
            <person name="Xu W."/>
            <person name="Pan J."/>
            <person name="Luo Z.H."/>
            <person name="Li M."/>
        </authorList>
    </citation>
    <scope>NUCLEOTIDE SEQUENCE [LARGE SCALE GENOMIC DNA]</scope>
    <source>
        <strain evidence="3">SpSt-1257</strain>
    </source>
</reference>
<feature type="non-terminal residue" evidence="3">
    <location>
        <position position="136"/>
    </location>
</feature>
<feature type="coiled-coil region" evidence="1">
    <location>
        <begin position="106"/>
        <end position="136"/>
    </location>
</feature>
<name>A0A832DRA0_9AQUI</name>
<evidence type="ECO:0000313" key="3">
    <source>
        <dbReference type="EMBL" id="HEV09575.1"/>
    </source>
</evidence>
<gene>
    <name evidence="3" type="ORF">ENO34_04155</name>
</gene>
<dbReference type="Proteomes" id="UP000885621">
    <property type="component" value="Unassembled WGS sequence"/>
</dbReference>
<keyword evidence="1" id="KW-0175">Coiled coil</keyword>
<evidence type="ECO:0000259" key="2">
    <source>
        <dbReference type="Pfam" id="PF04760"/>
    </source>
</evidence>
<protein>
    <submittedName>
        <fullName evidence="3">Translation initiation factor IF-2</fullName>
    </submittedName>
</protein>
<dbReference type="Gene3D" id="1.10.10.2480">
    <property type="match status" value="1"/>
</dbReference>
<comment type="caution">
    <text evidence="3">The sequence shown here is derived from an EMBL/GenBank/DDBJ whole genome shotgun (WGS) entry which is preliminary data.</text>
</comment>
<sequence>MKVTVKDLATELNIDPKELKKILSDEFGLSVKSITTKIEDDVAEIIRERFKEKEETKKEETVQEEVKGIKAFDLYHKLGITLEELNQKLKNLGYSKEVSNLSIIPLEFVEKLEKEIEEEKKRREEELKKLEEERKK</sequence>
<evidence type="ECO:0000256" key="1">
    <source>
        <dbReference type="SAM" id="Coils"/>
    </source>
</evidence>
<feature type="domain" description="Translation initiation factor IF-2 N-terminal" evidence="2">
    <location>
        <begin position="2"/>
        <end position="51"/>
    </location>
</feature>
<dbReference type="InterPro" id="IPR006847">
    <property type="entry name" value="IF2_N"/>
</dbReference>
<keyword evidence="3" id="KW-0648">Protein biosynthesis</keyword>
<dbReference type="Pfam" id="PF04760">
    <property type="entry name" value="IF2_N"/>
    <property type="match status" value="1"/>
</dbReference>
<keyword evidence="3" id="KW-0396">Initiation factor</keyword>
<dbReference type="AlphaFoldDB" id="A0A832DRA0"/>
<organism evidence="3">
    <name type="scientific">Sulfurihydrogenibium azorense</name>
    <dbReference type="NCBI Taxonomy" id="309806"/>
    <lineage>
        <taxon>Bacteria</taxon>
        <taxon>Pseudomonadati</taxon>
        <taxon>Aquificota</taxon>
        <taxon>Aquificia</taxon>
        <taxon>Aquificales</taxon>
        <taxon>Hydrogenothermaceae</taxon>
        <taxon>Sulfurihydrogenibium</taxon>
    </lineage>
</organism>
<dbReference type="EMBL" id="DSFC01000238">
    <property type="protein sequence ID" value="HEV09575.1"/>
    <property type="molecule type" value="Genomic_DNA"/>
</dbReference>
<accession>A0A832DRA0</accession>
<dbReference type="GO" id="GO:0003743">
    <property type="term" value="F:translation initiation factor activity"/>
    <property type="evidence" value="ECO:0007669"/>
    <property type="project" value="UniProtKB-KW"/>
</dbReference>
<proteinExistence type="predicted"/>